<dbReference type="NCBIfam" id="TIGR01494">
    <property type="entry name" value="ATPase_P-type"/>
    <property type="match status" value="2"/>
</dbReference>
<dbReference type="RefSeq" id="WP_378535862.1">
    <property type="nucleotide sequence ID" value="NZ_JBHSBH010000012.1"/>
</dbReference>
<keyword evidence="6 8" id="KW-1133">Transmembrane helix</keyword>
<dbReference type="EMBL" id="JBHSBH010000012">
    <property type="protein sequence ID" value="MFC3998226.1"/>
    <property type="molecule type" value="Genomic_DNA"/>
</dbReference>
<evidence type="ECO:0000256" key="6">
    <source>
        <dbReference type="ARBA" id="ARBA00022989"/>
    </source>
</evidence>
<dbReference type="InterPro" id="IPR059000">
    <property type="entry name" value="ATPase_P-type_domA"/>
</dbReference>
<reference evidence="12" key="1">
    <citation type="journal article" date="2019" name="Int. J. Syst. Evol. Microbiol.">
        <title>The Global Catalogue of Microorganisms (GCM) 10K type strain sequencing project: providing services to taxonomists for standard genome sequencing and annotation.</title>
        <authorList>
            <consortium name="The Broad Institute Genomics Platform"/>
            <consortium name="The Broad Institute Genome Sequencing Center for Infectious Disease"/>
            <person name="Wu L."/>
            <person name="Ma J."/>
        </authorList>
    </citation>
    <scope>NUCLEOTIDE SEQUENCE [LARGE SCALE GENOMIC DNA]</scope>
    <source>
        <strain evidence="12">TBRC 1826</strain>
    </source>
</reference>
<accession>A0ABV8FPY2</accession>
<dbReference type="Pfam" id="PF00702">
    <property type="entry name" value="Hydrolase"/>
    <property type="match status" value="1"/>
</dbReference>
<keyword evidence="7 8" id="KW-0472">Membrane</keyword>
<dbReference type="Proteomes" id="UP001595847">
    <property type="component" value="Unassembled WGS sequence"/>
</dbReference>
<dbReference type="PROSITE" id="PS00154">
    <property type="entry name" value="ATPASE_E1_E2"/>
    <property type="match status" value="1"/>
</dbReference>
<keyword evidence="8" id="KW-0067">ATP-binding</keyword>
<feature type="transmembrane region" description="Helical" evidence="8">
    <location>
        <begin position="53"/>
        <end position="73"/>
    </location>
</feature>
<dbReference type="InterPro" id="IPR001757">
    <property type="entry name" value="P_typ_ATPase"/>
</dbReference>
<evidence type="ECO:0000256" key="9">
    <source>
        <dbReference type="SAM" id="MobiDB-lite"/>
    </source>
</evidence>
<dbReference type="SFLD" id="SFLDF00027">
    <property type="entry name" value="p-type_atpase"/>
    <property type="match status" value="1"/>
</dbReference>
<dbReference type="SUPFAM" id="SSF81653">
    <property type="entry name" value="Calcium ATPase, transduction domain A"/>
    <property type="match status" value="1"/>
</dbReference>
<keyword evidence="8" id="KW-1003">Cell membrane</keyword>
<dbReference type="PANTHER" id="PTHR48085">
    <property type="entry name" value="CADMIUM/ZINC-TRANSPORTING ATPASE HMA2-RELATED"/>
    <property type="match status" value="1"/>
</dbReference>
<protein>
    <submittedName>
        <fullName evidence="11">Heavy metal translocating P-type ATPase</fullName>
    </submittedName>
</protein>
<evidence type="ECO:0000256" key="5">
    <source>
        <dbReference type="ARBA" id="ARBA00022967"/>
    </source>
</evidence>
<keyword evidence="5" id="KW-1278">Translocase</keyword>
<dbReference type="InterPro" id="IPR023298">
    <property type="entry name" value="ATPase_P-typ_TM_dom_sf"/>
</dbReference>
<dbReference type="NCBIfam" id="TIGR01525">
    <property type="entry name" value="ATPase-IB_hvy"/>
    <property type="match status" value="1"/>
</dbReference>
<evidence type="ECO:0000259" key="10">
    <source>
        <dbReference type="Pfam" id="PF00122"/>
    </source>
</evidence>
<dbReference type="InterPro" id="IPR044492">
    <property type="entry name" value="P_typ_ATPase_HD_dom"/>
</dbReference>
<evidence type="ECO:0000313" key="12">
    <source>
        <dbReference type="Proteomes" id="UP001595847"/>
    </source>
</evidence>
<dbReference type="InterPro" id="IPR008250">
    <property type="entry name" value="ATPase_P-typ_transduc_dom_A_sf"/>
</dbReference>
<dbReference type="PRINTS" id="PR00941">
    <property type="entry name" value="CDATPASE"/>
</dbReference>
<proteinExistence type="inferred from homology"/>
<dbReference type="SFLD" id="SFLDG00002">
    <property type="entry name" value="C1.7:_P-type_atpase_like"/>
    <property type="match status" value="1"/>
</dbReference>
<evidence type="ECO:0000313" key="11">
    <source>
        <dbReference type="EMBL" id="MFC3998226.1"/>
    </source>
</evidence>
<dbReference type="Gene3D" id="3.40.1110.10">
    <property type="entry name" value="Calcium-transporting ATPase, cytoplasmic domain N"/>
    <property type="match status" value="1"/>
</dbReference>
<dbReference type="SUPFAM" id="SSF81665">
    <property type="entry name" value="Calcium ATPase, transmembrane domain M"/>
    <property type="match status" value="1"/>
</dbReference>
<dbReference type="InterPro" id="IPR023214">
    <property type="entry name" value="HAD_sf"/>
</dbReference>
<keyword evidence="8" id="KW-0547">Nucleotide-binding</keyword>
<dbReference type="SFLD" id="SFLDS00003">
    <property type="entry name" value="Haloacid_Dehalogenase"/>
    <property type="match status" value="1"/>
</dbReference>
<keyword evidence="4 8" id="KW-0479">Metal-binding</keyword>
<dbReference type="Gene3D" id="2.70.150.10">
    <property type="entry name" value="Calcium-transporting ATPase, cytoplasmic transduction domain A"/>
    <property type="match status" value="1"/>
</dbReference>
<feature type="transmembrane region" description="Helical" evidence="8">
    <location>
        <begin position="620"/>
        <end position="640"/>
    </location>
</feature>
<dbReference type="InterPro" id="IPR018303">
    <property type="entry name" value="ATPase_P-typ_P_site"/>
</dbReference>
<feature type="transmembrane region" description="Helical" evidence="8">
    <location>
        <begin position="115"/>
        <end position="139"/>
    </location>
</feature>
<evidence type="ECO:0000256" key="1">
    <source>
        <dbReference type="ARBA" id="ARBA00004651"/>
    </source>
</evidence>
<comment type="caution">
    <text evidence="11">The sequence shown here is derived from an EMBL/GenBank/DDBJ whole genome shotgun (WGS) entry which is preliminary data.</text>
</comment>
<comment type="subcellular location">
    <subcellularLocation>
        <location evidence="1">Cell membrane</location>
        <topology evidence="1">Multi-pass membrane protein</topology>
    </subcellularLocation>
</comment>
<feature type="region of interest" description="Disordered" evidence="9">
    <location>
        <begin position="1"/>
        <end position="27"/>
    </location>
</feature>
<organism evidence="11 12">
    <name type="scientific">Nocardiopsis sediminis</name>
    <dbReference type="NCBI Taxonomy" id="1778267"/>
    <lineage>
        <taxon>Bacteria</taxon>
        <taxon>Bacillati</taxon>
        <taxon>Actinomycetota</taxon>
        <taxon>Actinomycetes</taxon>
        <taxon>Streptosporangiales</taxon>
        <taxon>Nocardiopsidaceae</taxon>
        <taxon>Nocardiopsis</taxon>
    </lineage>
</organism>
<dbReference type="Gene3D" id="3.40.50.1000">
    <property type="entry name" value="HAD superfamily/HAD-like"/>
    <property type="match status" value="1"/>
</dbReference>
<dbReference type="InterPro" id="IPR027256">
    <property type="entry name" value="P-typ_ATPase_IB"/>
</dbReference>
<dbReference type="CDD" id="cd02079">
    <property type="entry name" value="P-type_ATPase_HM"/>
    <property type="match status" value="1"/>
</dbReference>
<gene>
    <name evidence="11" type="ORF">ACFOVU_20035</name>
</gene>
<dbReference type="PRINTS" id="PR00119">
    <property type="entry name" value="CATATPASE"/>
</dbReference>
<dbReference type="InterPro" id="IPR036412">
    <property type="entry name" value="HAD-like_sf"/>
</dbReference>
<name>A0ABV8FPY2_9ACTN</name>
<evidence type="ECO:0000256" key="2">
    <source>
        <dbReference type="ARBA" id="ARBA00006024"/>
    </source>
</evidence>
<keyword evidence="3 8" id="KW-0812">Transmembrane</keyword>
<evidence type="ECO:0000256" key="8">
    <source>
        <dbReference type="RuleBase" id="RU362081"/>
    </source>
</evidence>
<dbReference type="InterPro" id="IPR051014">
    <property type="entry name" value="Cation_Transport_ATPase_IB"/>
</dbReference>
<feature type="transmembrane region" description="Helical" evidence="8">
    <location>
        <begin position="280"/>
        <end position="298"/>
    </location>
</feature>
<feature type="transmembrane region" description="Helical" evidence="8">
    <location>
        <begin position="80"/>
        <end position="103"/>
    </location>
</feature>
<dbReference type="InterPro" id="IPR023299">
    <property type="entry name" value="ATPase_P-typ_cyto_dom_N"/>
</dbReference>
<evidence type="ECO:0000256" key="3">
    <source>
        <dbReference type="ARBA" id="ARBA00022692"/>
    </source>
</evidence>
<dbReference type="PANTHER" id="PTHR48085:SF5">
    <property type="entry name" value="CADMIUM_ZINC-TRANSPORTING ATPASE HMA4-RELATED"/>
    <property type="match status" value="1"/>
</dbReference>
<feature type="domain" description="P-type ATPase A" evidence="10">
    <location>
        <begin position="159"/>
        <end position="259"/>
    </location>
</feature>
<dbReference type="Pfam" id="PF00122">
    <property type="entry name" value="E1-E2_ATPase"/>
    <property type="match status" value="1"/>
</dbReference>
<sequence>MGAPGASGTAGSGTGRADAAKSGDGCGDPTCTGSGAAEADELGGPRPLWRSAAARWAGAAGVLWTAGLAAGFLEADAVSTALYAGAIAAGGWTFVPGTLRALVRGRLGVGTLMTVAMAGAVLLGEIGEAAMLAFLFSLAEALEDHAVARTRHGLRALLELVPARATVLRGGREVTVAPDELAPGDALLVRPGERVATDGVVISGRSTLDASAITGESVPVEAAAGTEVFAGTVNGGGALEVRVTARVADNSLARVVHIVEQAQERKGAGQRLAARIARPLVPAILVVAAAIAAAGSVFGDPAVWIERALVVLVAASPCAFAISVPVTVVAAIGAAGRAGVLIKGGAALEAFGAVRTVALDKTGTLTRNQPAVIAVEPAAGRTREDVLSAAAALEARSEHPLAAAILAEYPDPVPAVDVEAIPGNGLVGRLYGPDRNLDGPEERRDGAHGSVLRLGRPGYIDPGPLTEAVGRLQDRGATTVLVEADGQVIGAIAIRDELRPEAVDAVAELHGHGVRTAMLTGDNGGTARNLARAAGIGDVHAELRPEDKAALVTTLRDGGPVAMVGDGINDAPALATADVGIAMGAMGTDAAIETADIALMGDDLRTLPQALSHARRARRIMLQSLALSGGILVTLIPLSATGVLGLAPVILIHEVAEVLVIANGLRAGRRRSHGGLVTAERNGRR</sequence>
<evidence type="ECO:0000256" key="4">
    <source>
        <dbReference type="ARBA" id="ARBA00022723"/>
    </source>
</evidence>
<keyword evidence="12" id="KW-1185">Reference proteome</keyword>
<comment type="similarity">
    <text evidence="2 8">Belongs to the cation transport ATPase (P-type) (TC 3.A.3) family. Type IB subfamily.</text>
</comment>
<feature type="transmembrane region" description="Helical" evidence="8">
    <location>
        <begin position="310"/>
        <end position="335"/>
    </location>
</feature>
<evidence type="ECO:0000256" key="7">
    <source>
        <dbReference type="ARBA" id="ARBA00023136"/>
    </source>
</evidence>
<dbReference type="SUPFAM" id="SSF56784">
    <property type="entry name" value="HAD-like"/>
    <property type="match status" value="1"/>
</dbReference>